<evidence type="ECO:0000256" key="1">
    <source>
        <dbReference type="ARBA" id="ARBA00004651"/>
    </source>
</evidence>
<dbReference type="InterPro" id="IPR003691">
    <property type="entry name" value="FluC"/>
</dbReference>
<evidence type="ECO:0000256" key="7">
    <source>
        <dbReference type="ARBA" id="ARBA00035120"/>
    </source>
</evidence>
<dbReference type="Pfam" id="PF02537">
    <property type="entry name" value="CRCB"/>
    <property type="match status" value="1"/>
</dbReference>
<reference evidence="11 12" key="1">
    <citation type="submission" date="2014-02" db="EMBL/GenBank/DDBJ databases">
        <title>Genome sequence of Paenibacillus darwinianus reveals adaptive mechanisms for survival in Antarctic soils.</title>
        <authorList>
            <person name="Dsouza M."/>
            <person name="Taylor M.W."/>
            <person name="Turner S.J."/>
            <person name="Aislabie J."/>
        </authorList>
    </citation>
    <scope>NUCLEOTIDE SEQUENCE [LARGE SCALE GENOMIC DNA]</scope>
    <source>
        <strain evidence="11 12">CE1</strain>
    </source>
</reference>
<comment type="similarity">
    <text evidence="7 10">Belongs to the fluoride channel Fluc/FEX (TC 1.A.43) family.</text>
</comment>
<comment type="function">
    <text evidence="9 10">Fluoride-specific ion channel. Important for reducing fluoride concentration in the cell, thus reducing its toxicity.</text>
</comment>
<evidence type="ECO:0000256" key="5">
    <source>
        <dbReference type="ARBA" id="ARBA00023136"/>
    </source>
</evidence>
<dbReference type="GO" id="GO:0140114">
    <property type="term" value="P:cellular detoxification of fluoride"/>
    <property type="evidence" value="ECO:0007669"/>
    <property type="project" value="UniProtKB-UniRule"/>
</dbReference>
<proteinExistence type="inferred from homology"/>
<dbReference type="GO" id="GO:0005886">
    <property type="term" value="C:plasma membrane"/>
    <property type="evidence" value="ECO:0007669"/>
    <property type="project" value="UniProtKB-SubCell"/>
</dbReference>
<keyword evidence="12" id="KW-1185">Reference proteome</keyword>
<keyword evidence="10" id="KW-0813">Transport</keyword>
<keyword evidence="10" id="KW-0479">Metal-binding</keyword>
<feature type="transmembrane region" description="Helical" evidence="10">
    <location>
        <begin position="64"/>
        <end position="89"/>
    </location>
</feature>
<sequence length="125" mass="13246">MTELWLPLLVAVGGSAGSVCRYAIGRLFAYRGKAAPYGTLTVNLSGAALLGLLYGMAWNVNQPAWLLLLGTGFLGGYTTFSTLMAQLAAMRETRESRLAAVYFLTTLGGGLLLTACGFFAGLWLN</sequence>
<dbReference type="GO" id="GO:0046872">
    <property type="term" value="F:metal ion binding"/>
    <property type="evidence" value="ECO:0007669"/>
    <property type="project" value="UniProtKB-KW"/>
</dbReference>
<dbReference type="Proteomes" id="UP000053750">
    <property type="component" value="Unassembled WGS sequence"/>
</dbReference>
<keyword evidence="5 10" id="KW-0472">Membrane</keyword>
<dbReference type="PANTHER" id="PTHR28259">
    <property type="entry name" value="FLUORIDE EXPORT PROTEIN 1-RELATED"/>
    <property type="match status" value="1"/>
</dbReference>
<evidence type="ECO:0000256" key="3">
    <source>
        <dbReference type="ARBA" id="ARBA00022692"/>
    </source>
</evidence>
<keyword evidence="10" id="KW-0915">Sodium</keyword>
<evidence type="ECO:0000256" key="6">
    <source>
        <dbReference type="ARBA" id="ARBA00023303"/>
    </source>
</evidence>
<comment type="activity regulation">
    <text evidence="10">Na(+) is not transported, but it plays an essential structural role and its presence is essential for fluoride channel function.</text>
</comment>
<dbReference type="RefSeq" id="WP_036580479.1">
    <property type="nucleotide sequence ID" value="NZ_KK082145.1"/>
</dbReference>
<keyword evidence="3 10" id="KW-0812">Transmembrane</keyword>
<comment type="catalytic activity">
    <reaction evidence="8">
        <text>fluoride(in) = fluoride(out)</text>
        <dbReference type="Rhea" id="RHEA:76159"/>
        <dbReference type="ChEBI" id="CHEBI:17051"/>
    </reaction>
    <physiologicalReaction direction="left-to-right" evidence="8">
        <dbReference type="Rhea" id="RHEA:76160"/>
    </physiologicalReaction>
</comment>
<dbReference type="PANTHER" id="PTHR28259:SF1">
    <property type="entry name" value="FLUORIDE EXPORT PROTEIN 1-RELATED"/>
    <property type="match status" value="1"/>
</dbReference>
<feature type="transmembrane region" description="Helical" evidence="10">
    <location>
        <begin position="36"/>
        <end position="58"/>
    </location>
</feature>
<dbReference type="EMBL" id="JFHU01000129">
    <property type="protein sequence ID" value="EXX88297.1"/>
    <property type="molecule type" value="Genomic_DNA"/>
</dbReference>
<organism evidence="11 12">
    <name type="scientific">Paenibacillus darwinianus</name>
    <dbReference type="NCBI Taxonomy" id="1380763"/>
    <lineage>
        <taxon>Bacteria</taxon>
        <taxon>Bacillati</taxon>
        <taxon>Bacillota</taxon>
        <taxon>Bacilli</taxon>
        <taxon>Bacillales</taxon>
        <taxon>Paenibacillaceae</taxon>
        <taxon>Paenibacillus</taxon>
    </lineage>
</organism>
<evidence type="ECO:0000256" key="2">
    <source>
        <dbReference type="ARBA" id="ARBA00022475"/>
    </source>
</evidence>
<feature type="binding site" evidence="10">
    <location>
        <position position="78"/>
    </location>
    <ligand>
        <name>Na(+)</name>
        <dbReference type="ChEBI" id="CHEBI:29101"/>
        <note>structural</note>
    </ligand>
</feature>
<dbReference type="AlphaFoldDB" id="A0A9W5S0D2"/>
<keyword evidence="2 10" id="KW-1003">Cell membrane</keyword>
<accession>A0A9W5S0D2</accession>
<dbReference type="OrthoDB" id="9815830at2"/>
<comment type="subcellular location">
    <subcellularLocation>
        <location evidence="1 10">Cell membrane</location>
        <topology evidence="1 10">Multi-pass membrane protein</topology>
    </subcellularLocation>
</comment>
<evidence type="ECO:0000256" key="4">
    <source>
        <dbReference type="ARBA" id="ARBA00022989"/>
    </source>
</evidence>
<feature type="transmembrane region" description="Helical" evidence="10">
    <location>
        <begin position="6"/>
        <end position="24"/>
    </location>
</feature>
<feature type="binding site" evidence="10">
    <location>
        <position position="75"/>
    </location>
    <ligand>
        <name>Na(+)</name>
        <dbReference type="ChEBI" id="CHEBI:29101"/>
        <note>structural</note>
    </ligand>
</feature>
<keyword evidence="10" id="KW-0406">Ion transport</keyword>
<evidence type="ECO:0000256" key="10">
    <source>
        <dbReference type="HAMAP-Rule" id="MF_00454"/>
    </source>
</evidence>
<dbReference type="HAMAP" id="MF_00454">
    <property type="entry name" value="FluC"/>
    <property type="match status" value="1"/>
</dbReference>
<protein>
    <recommendedName>
        <fullName evidence="10">Fluoride-specific ion channel FluC</fullName>
    </recommendedName>
</protein>
<feature type="transmembrane region" description="Helical" evidence="10">
    <location>
        <begin position="101"/>
        <end position="124"/>
    </location>
</feature>
<keyword evidence="4 10" id="KW-1133">Transmembrane helix</keyword>
<evidence type="ECO:0000313" key="12">
    <source>
        <dbReference type="Proteomes" id="UP000053750"/>
    </source>
</evidence>
<comment type="caution">
    <text evidence="11">The sequence shown here is derived from an EMBL/GenBank/DDBJ whole genome shotgun (WGS) entry which is preliminary data.</text>
</comment>
<gene>
    <name evidence="10" type="primary">fluC</name>
    <name evidence="10" type="synonym">crcB</name>
    <name evidence="11" type="ORF">BG53_02150</name>
</gene>
<evidence type="ECO:0000256" key="9">
    <source>
        <dbReference type="ARBA" id="ARBA00049940"/>
    </source>
</evidence>
<keyword evidence="6 10" id="KW-0407">Ion channel</keyword>
<evidence type="ECO:0000313" key="11">
    <source>
        <dbReference type="EMBL" id="EXX88297.1"/>
    </source>
</evidence>
<evidence type="ECO:0000256" key="8">
    <source>
        <dbReference type="ARBA" id="ARBA00035585"/>
    </source>
</evidence>
<dbReference type="GO" id="GO:0062054">
    <property type="term" value="F:fluoride channel activity"/>
    <property type="evidence" value="ECO:0007669"/>
    <property type="project" value="UniProtKB-UniRule"/>
</dbReference>
<name>A0A9W5S0D2_9BACL</name>